<organism evidence="2 3">
    <name type="scientific">Mya arenaria</name>
    <name type="common">Soft-shell clam</name>
    <dbReference type="NCBI Taxonomy" id="6604"/>
    <lineage>
        <taxon>Eukaryota</taxon>
        <taxon>Metazoa</taxon>
        <taxon>Spiralia</taxon>
        <taxon>Lophotrochozoa</taxon>
        <taxon>Mollusca</taxon>
        <taxon>Bivalvia</taxon>
        <taxon>Autobranchia</taxon>
        <taxon>Heteroconchia</taxon>
        <taxon>Euheterodonta</taxon>
        <taxon>Imparidentia</taxon>
        <taxon>Neoheterodontei</taxon>
        <taxon>Myida</taxon>
        <taxon>Myoidea</taxon>
        <taxon>Myidae</taxon>
        <taxon>Mya</taxon>
    </lineage>
</organism>
<reference evidence="2" key="1">
    <citation type="submission" date="2022-11" db="EMBL/GenBank/DDBJ databases">
        <title>Centuries of genome instability and evolution in soft-shell clam transmissible cancer (bioRxiv).</title>
        <authorList>
            <person name="Hart S.F.M."/>
            <person name="Yonemitsu M.A."/>
            <person name="Giersch R.M."/>
            <person name="Beal B.F."/>
            <person name="Arriagada G."/>
            <person name="Davis B.W."/>
            <person name="Ostrander E.A."/>
            <person name="Goff S.P."/>
            <person name="Metzger M.J."/>
        </authorList>
    </citation>
    <scope>NUCLEOTIDE SEQUENCE</scope>
    <source>
        <strain evidence="2">MELC-2E11</strain>
        <tissue evidence="2">Siphon/mantle</tissue>
    </source>
</reference>
<sequence length="148" mass="17141">MQQKKVTENDNRHRHLTTLLTDWLYNTVPSPQRRLTELDSNTSSSIQKARNPSRDDDRELMARDANYCRIFVLVYDEMGCNTKVHTYHYDEDDGSVKPCRMIPIGTPAKHGDGLNLTTLRLNADTIEMKSTWISYINNSVQHRSEIKS</sequence>
<proteinExistence type="predicted"/>
<evidence type="ECO:0000313" key="2">
    <source>
        <dbReference type="EMBL" id="WAR17227.1"/>
    </source>
</evidence>
<keyword evidence="3" id="KW-1185">Reference proteome</keyword>
<protein>
    <submittedName>
        <fullName evidence="2">Uncharacterized protein</fullName>
    </submittedName>
</protein>
<evidence type="ECO:0000313" key="3">
    <source>
        <dbReference type="Proteomes" id="UP001164746"/>
    </source>
</evidence>
<accession>A0ABY7F4X7</accession>
<feature type="compositionally biased region" description="Polar residues" evidence="1">
    <location>
        <begin position="38"/>
        <end position="50"/>
    </location>
</feature>
<gene>
    <name evidence="2" type="ORF">MAR_031821</name>
</gene>
<dbReference type="Proteomes" id="UP001164746">
    <property type="component" value="Chromosome 10"/>
</dbReference>
<evidence type="ECO:0000256" key="1">
    <source>
        <dbReference type="SAM" id="MobiDB-lite"/>
    </source>
</evidence>
<feature type="region of interest" description="Disordered" evidence="1">
    <location>
        <begin position="35"/>
        <end position="58"/>
    </location>
</feature>
<dbReference type="EMBL" id="CP111021">
    <property type="protein sequence ID" value="WAR17227.1"/>
    <property type="molecule type" value="Genomic_DNA"/>
</dbReference>
<name>A0ABY7F4X7_MYAAR</name>